<proteinExistence type="predicted"/>
<dbReference type="InterPro" id="IPR016035">
    <property type="entry name" value="Acyl_Trfase/lysoPLipase"/>
</dbReference>
<sequence>MTVAVIFGPNSGRHDMADMRGLAGRHPRVAGAYERAAEVAGIPADVLLHERERPADLEPTRLNGVALAAGMIGVADTLADAGLAPDVAGGISLGESVAAGVTGGIAERDLIAALAGADVGPADPGRAEGIGFVFVPRGVDAAPYEEHVAVDYGPVRRGRGRLIMVSGRREDLRRLEEEGPLPIDVAEAPYSTTAHHTPLREHARARLERHLDAVPQADPQVPVCTGLDGGRTVTTAEGVRDLLLRNEVEPLSVPGMLREVTAHEPTAAIAVGPFLRKVGFDVPYPVAYVDGPDELDRALETVGKG</sequence>
<evidence type="ECO:0008006" key="3">
    <source>
        <dbReference type="Google" id="ProtNLM"/>
    </source>
</evidence>
<dbReference type="EMBL" id="WEGH01000003">
    <property type="protein sequence ID" value="MQY06440.1"/>
    <property type="molecule type" value="Genomic_DNA"/>
</dbReference>
<gene>
    <name evidence="1" type="ORF">ACRB68_45280</name>
</gene>
<dbReference type="AlphaFoldDB" id="A0A7K0BZ44"/>
<comment type="caution">
    <text evidence="1">The sequence shown here is derived from an EMBL/GenBank/DDBJ whole genome shotgun (WGS) entry which is preliminary data.</text>
</comment>
<dbReference type="Proteomes" id="UP000487268">
    <property type="component" value="Unassembled WGS sequence"/>
</dbReference>
<dbReference type="GO" id="GO:0016740">
    <property type="term" value="F:transferase activity"/>
    <property type="evidence" value="ECO:0007669"/>
    <property type="project" value="InterPro"/>
</dbReference>
<dbReference type="SUPFAM" id="SSF52151">
    <property type="entry name" value="FabD/lysophospholipase-like"/>
    <property type="match status" value="1"/>
</dbReference>
<keyword evidence="2" id="KW-1185">Reference proteome</keyword>
<dbReference type="Gene3D" id="3.30.70.250">
    <property type="entry name" value="Malonyl-CoA ACP transacylase, ACP-binding"/>
    <property type="match status" value="1"/>
</dbReference>
<organism evidence="1 2">
    <name type="scientific">Actinomadura macrotermitis</name>
    <dbReference type="NCBI Taxonomy" id="2585200"/>
    <lineage>
        <taxon>Bacteria</taxon>
        <taxon>Bacillati</taxon>
        <taxon>Actinomycetota</taxon>
        <taxon>Actinomycetes</taxon>
        <taxon>Streptosporangiales</taxon>
        <taxon>Thermomonosporaceae</taxon>
        <taxon>Actinomadura</taxon>
    </lineage>
</organism>
<dbReference type="OrthoDB" id="4515327at2"/>
<dbReference type="RefSeq" id="WP_153535687.1">
    <property type="nucleotide sequence ID" value="NZ_WEGH01000003.1"/>
</dbReference>
<evidence type="ECO:0000313" key="1">
    <source>
        <dbReference type="EMBL" id="MQY06440.1"/>
    </source>
</evidence>
<accession>A0A7K0BZ44</accession>
<dbReference type="InterPro" id="IPR001227">
    <property type="entry name" value="Ac_transferase_dom_sf"/>
</dbReference>
<protein>
    <recommendedName>
        <fullName evidence="3">ACP S-malonyltransferase</fullName>
    </recommendedName>
</protein>
<dbReference type="Gene3D" id="3.40.366.10">
    <property type="entry name" value="Malonyl-Coenzyme A Acyl Carrier Protein, domain 2"/>
    <property type="match status" value="1"/>
</dbReference>
<evidence type="ECO:0000313" key="2">
    <source>
        <dbReference type="Proteomes" id="UP000487268"/>
    </source>
</evidence>
<reference evidence="1 2" key="1">
    <citation type="submission" date="2019-10" db="EMBL/GenBank/DDBJ databases">
        <title>Actinomadura rubteroloni sp. nov. and Actinomadura macrotermitis sp. nov., isolated from the gut of fungus growing-termite Macrotermes natalensis.</title>
        <authorList>
            <person name="Benndorf R."/>
            <person name="Martin K."/>
            <person name="Kuefner M."/>
            <person name="De Beer W."/>
            <person name="Kaster A.-K."/>
            <person name="Vollmers J."/>
            <person name="Poulsen M."/>
            <person name="Beemelmanns C."/>
        </authorList>
    </citation>
    <scope>NUCLEOTIDE SEQUENCE [LARGE SCALE GENOMIC DNA]</scope>
    <source>
        <strain evidence="1 2">RB68</strain>
    </source>
</reference>
<name>A0A7K0BZ44_9ACTN</name>